<accession>A0A4R0KRR8</accession>
<organism evidence="1 2">
    <name type="scientific">Kribbella pittospori</name>
    <dbReference type="NCBI Taxonomy" id="722689"/>
    <lineage>
        <taxon>Bacteria</taxon>
        <taxon>Bacillati</taxon>
        <taxon>Actinomycetota</taxon>
        <taxon>Actinomycetes</taxon>
        <taxon>Propionibacteriales</taxon>
        <taxon>Kribbellaceae</taxon>
        <taxon>Kribbella</taxon>
    </lineage>
</organism>
<comment type="caution">
    <text evidence="1">The sequence shown here is derived from an EMBL/GenBank/DDBJ whole genome shotgun (WGS) entry which is preliminary data.</text>
</comment>
<keyword evidence="2" id="KW-1185">Reference proteome</keyword>
<proteinExistence type="predicted"/>
<protein>
    <recommendedName>
        <fullName evidence="3">DUF3592 domain-containing protein</fullName>
    </recommendedName>
</protein>
<dbReference type="AlphaFoldDB" id="A0A4R0KRR8"/>
<evidence type="ECO:0000313" key="2">
    <source>
        <dbReference type="Proteomes" id="UP000291144"/>
    </source>
</evidence>
<dbReference type="RefSeq" id="WP_131355833.1">
    <property type="nucleotide sequence ID" value="NZ_SJKB01000004.1"/>
</dbReference>
<dbReference type="Proteomes" id="UP000291144">
    <property type="component" value="Unassembled WGS sequence"/>
</dbReference>
<dbReference type="EMBL" id="SJKB01000004">
    <property type="protein sequence ID" value="TCC62124.1"/>
    <property type="molecule type" value="Genomic_DNA"/>
</dbReference>
<gene>
    <name evidence="1" type="ORF">E0H73_15545</name>
</gene>
<sequence length="119" mass="13050">MWMIAVLTSVGLVVGAGLLALISQPDPGLDDLELESANWRQVDAEVLSVLRAGNRTFLLVRFPVGTSLIRNDVRYPLPGQVPYAGQRVPIRYDPVAPARVVFDLHPETRRTPNPAGQSH</sequence>
<name>A0A4R0KRR8_9ACTN</name>
<evidence type="ECO:0008006" key="3">
    <source>
        <dbReference type="Google" id="ProtNLM"/>
    </source>
</evidence>
<evidence type="ECO:0000313" key="1">
    <source>
        <dbReference type="EMBL" id="TCC62124.1"/>
    </source>
</evidence>
<dbReference type="OrthoDB" id="3831238at2"/>
<reference evidence="1 2" key="1">
    <citation type="submission" date="2019-02" db="EMBL/GenBank/DDBJ databases">
        <title>Kribbella capetownensis sp. nov. and Kribbella speibonae sp. nov., isolated from soil.</title>
        <authorList>
            <person name="Curtis S.M."/>
            <person name="Norton I."/>
            <person name="Everest G.J."/>
            <person name="Meyers P.R."/>
        </authorList>
    </citation>
    <scope>NUCLEOTIDE SEQUENCE [LARGE SCALE GENOMIC DNA]</scope>
    <source>
        <strain evidence="1 2">NRRL B-24813</strain>
    </source>
</reference>